<keyword evidence="1" id="KW-1133">Transmembrane helix</keyword>
<proteinExistence type="predicted"/>
<dbReference type="Proteomes" id="UP000000683">
    <property type="component" value="Chromosome"/>
</dbReference>
<dbReference type="GO" id="GO:0016020">
    <property type="term" value="C:membrane"/>
    <property type="evidence" value="ECO:0007669"/>
    <property type="project" value="InterPro"/>
</dbReference>
<gene>
    <name evidence="3" type="ordered locus">ambt_12850</name>
</gene>
<accession>F5ZDX8</accession>
<name>F5ZDX8_ALTNA</name>
<feature type="domain" description="EamA" evidence="2">
    <location>
        <begin position="13"/>
        <end position="92"/>
    </location>
</feature>
<evidence type="ECO:0000259" key="2">
    <source>
        <dbReference type="Pfam" id="PF00892"/>
    </source>
</evidence>
<evidence type="ECO:0000313" key="4">
    <source>
        <dbReference type="Proteomes" id="UP000000683"/>
    </source>
</evidence>
<reference evidence="3 4" key="1">
    <citation type="journal article" date="2011" name="J. Bacteriol.">
        <title>Complete genome sequence of the polycyclic aromatic hydrocarbon-degrading bacterium Alteromonas sp. strain SN2.</title>
        <authorList>
            <person name="Jin H.M."/>
            <person name="Jeong H."/>
            <person name="Moon E.J."/>
            <person name="Math R.K."/>
            <person name="Lee K."/>
            <person name="Kim H.J."/>
            <person name="Jeon C.O."/>
            <person name="Oh T.K."/>
            <person name="Kim J.F."/>
        </authorList>
    </citation>
    <scope>NUCLEOTIDE SEQUENCE [LARGE SCALE GENOMIC DNA]</scope>
    <source>
        <strain evidence="4">JCM 17741 / KACC 18427 / KCTC 11700BP / SN2</strain>
    </source>
</reference>
<dbReference type="EMBL" id="CP002339">
    <property type="protein sequence ID" value="AEF04090.1"/>
    <property type="molecule type" value="Genomic_DNA"/>
</dbReference>
<sequence length="119" mass="13201">MSSALPAPSVQAKGIKMLFVSVLCLGLSWPAMKLGLDSVSAYWMVALRLLFALPVIALFVFITKKRLPTFSRPDRAGYLYGSGGTVYWLYGVNYGLFAIYSSRYGEYSNLHHTIVDVSH</sequence>
<evidence type="ECO:0000256" key="1">
    <source>
        <dbReference type="SAM" id="Phobius"/>
    </source>
</evidence>
<dbReference type="AlphaFoldDB" id="F5ZDX8"/>
<keyword evidence="1" id="KW-0472">Membrane</keyword>
<dbReference type="RefSeq" id="WP_013785020.1">
    <property type="nucleotide sequence ID" value="NC_015554.1"/>
</dbReference>
<keyword evidence="1" id="KW-0812">Transmembrane</keyword>
<dbReference type="HOGENOM" id="CLU_2056420_0_0_6"/>
<organism evidence="3 4">
    <name type="scientific">Alteromonas naphthalenivorans</name>
    <dbReference type="NCBI Taxonomy" id="715451"/>
    <lineage>
        <taxon>Bacteria</taxon>
        <taxon>Pseudomonadati</taxon>
        <taxon>Pseudomonadota</taxon>
        <taxon>Gammaproteobacteria</taxon>
        <taxon>Alteromonadales</taxon>
        <taxon>Alteromonadaceae</taxon>
        <taxon>Alteromonas/Salinimonas group</taxon>
        <taxon>Alteromonas</taxon>
    </lineage>
</organism>
<protein>
    <recommendedName>
        <fullName evidence="2">EamA domain-containing protein</fullName>
    </recommendedName>
</protein>
<keyword evidence="4" id="KW-1185">Reference proteome</keyword>
<dbReference type="eggNOG" id="COG0697">
    <property type="taxonomic scope" value="Bacteria"/>
</dbReference>
<evidence type="ECO:0000313" key="3">
    <source>
        <dbReference type="EMBL" id="AEF04090.1"/>
    </source>
</evidence>
<dbReference type="KEGG" id="alt:ambt_12850"/>
<dbReference type="InterPro" id="IPR000620">
    <property type="entry name" value="EamA_dom"/>
</dbReference>
<dbReference type="Pfam" id="PF00892">
    <property type="entry name" value="EamA"/>
    <property type="match status" value="1"/>
</dbReference>
<feature type="transmembrane region" description="Helical" evidence="1">
    <location>
        <begin position="40"/>
        <end position="62"/>
    </location>
</feature>